<dbReference type="EMBL" id="MF066647">
    <property type="protein sequence ID" value="ATA66095.1"/>
    <property type="molecule type" value="Genomic_DNA"/>
</dbReference>
<name>A0A286NT04_VIBPH</name>
<dbReference type="RefSeq" id="WP_249263156.1">
    <property type="nucleotide sequence ID" value="NZ_MIQR01000015.1"/>
</dbReference>
<protein>
    <submittedName>
        <fullName evidence="1">Uncharacterized protein</fullName>
    </submittedName>
</protein>
<dbReference type="AlphaFoldDB" id="A0A286NT04"/>
<gene>
    <name evidence="1" type="ORF">MAVP-RPIeRC_00042</name>
</gene>
<organism evidence="1">
    <name type="scientific">Vibrio parahaemolyticus</name>
    <dbReference type="NCBI Taxonomy" id="670"/>
    <lineage>
        <taxon>Bacteria</taxon>
        <taxon>Pseudomonadati</taxon>
        <taxon>Pseudomonadota</taxon>
        <taxon>Gammaproteobacteria</taxon>
        <taxon>Vibrionales</taxon>
        <taxon>Vibrionaceae</taxon>
        <taxon>Vibrio</taxon>
    </lineage>
</organism>
<proteinExistence type="predicted"/>
<accession>A0A286NT04</accession>
<sequence>MFIIEMSIMIPTFNRVSTHLVQDKQQLNDHLDDQKISIAKVFHDTSRASEVKKHSSLISKLKASKQGLKEESKQVVHDRSVSSKAETGRYDQIMQACSETFGKWDSQMIQSGLRQHFLSYAASLLDANFERLAAMSGDMAKSVKCAEKPIRNELVTWLYAGGISSADETWSQQANKSHLENGLRNSVDGLPQAAKQSIVDRKKQREDDYKSLTHVANKLLDEFNLNSSEPIRTADSKVLTSSSVSRMISDLISKHVNK</sequence>
<evidence type="ECO:0000313" key="1">
    <source>
        <dbReference type="EMBL" id="ATA66095.1"/>
    </source>
</evidence>
<reference evidence="1" key="1">
    <citation type="journal article" date="2017" name="Appl. Environ. Microbiol.">
        <title>Parallel evolution of two clades of a major Atlantic endemic Vibrio parahaemolyticus pathogen lineage by independent acquisition of related pathogenicity islands.</title>
        <authorList>
            <person name="Xu F."/>
            <person name="Gonzalez-Escalona N."/>
            <person name="Drees K.P."/>
            <person name="Sebra R.P."/>
            <person name="Cooper V.S."/>
            <person name="Jones S.H."/>
            <person name="Whistler C.A."/>
        </authorList>
    </citation>
    <scope>NUCLEOTIDE SEQUENCE</scope>
    <source>
        <strain evidence="1">MAVP-RPI</strain>
    </source>
</reference>